<keyword evidence="2" id="KW-0285">Flavoprotein</keyword>
<dbReference type="GO" id="GO:0003973">
    <property type="term" value="F:(S)-2-hydroxy-acid oxidase activity"/>
    <property type="evidence" value="ECO:0007669"/>
    <property type="project" value="UniProtKB-EC"/>
</dbReference>
<evidence type="ECO:0000259" key="6">
    <source>
        <dbReference type="Pfam" id="PF01266"/>
    </source>
</evidence>
<dbReference type="AlphaFoldDB" id="A0A3G8JIN5"/>
<dbReference type="PANTHER" id="PTHR43104">
    <property type="entry name" value="L-2-HYDROXYGLUTARATE DEHYDROGENASE, MITOCHONDRIAL"/>
    <property type="match status" value="1"/>
</dbReference>
<keyword evidence="4 7" id="KW-0560">Oxidoreductase</keyword>
<comment type="similarity">
    <text evidence="5">Belongs to the L2HGDH family.</text>
</comment>
<dbReference type="PANTHER" id="PTHR43104:SF4">
    <property type="entry name" value="L-2-HYDROXYGLUTARATE DEHYDROGENASE, MITOCHONDRIAL"/>
    <property type="match status" value="1"/>
</dbReference>
<evidence type="ECO:0000313" key="7">
    <source>
        <dbReference type="EMBL" id="AZG44455.1"/>
    </source>
</evidence>
<dbReference type="InterPro" id="IPR006076">
    <property type="entry name" value="FAD-dep_OxRdtase"/>
</dbReference>
<evidence type="ECO:0000313" key="8">
    <source>
        <dbReference type="Proteomes" id="UP000271469"/>
    </source>
</evidence>
<dbReference type="InterPro" id="IPR036188">
    <property type="entry name" value="FAD/NAD-bd_sf"/>
</dbReference>
<dbReference type="EC" id="1.1.3.15" evidence="7"/>
<reference evidence="7 8" key="1">
    <citation type="submission" date="2018-11" db="EMBL/GenBank/DDBJ databases">
        <title>Gordonia insulae sp. nov., isolated from an island soil.</title>
        <authorList>
            <person name="Kim Y.S."/>
            <person name="Kim S.B."/>
        </authorList>
    </citation>
    <scope>NUCLEOTIDE SEQUENCE [LARGE SCALE GENOMIC DNA]</scope>
    <source>
        <strain evidence="7 8">MMS17-SY073</strain>
    </source>
</reference>
<dbReference type="SUPFAM" id="SSF51905">
    <property type="entry name" value="FAD/NAD(P)-binding domain"/>
    <property type="match status" value="1"/>
</dbReference>
<dbReference type="EMBL" id="CP033972">
    <property type="protein sequence ID" value="AZG44455.1"/>
    <property type="molecule type" value="Genomic_DNA"/>
</dbReference>
<evidence type="ECO:0000256" key="5">
    <source>
        <dbReference type="ARBA" id="ARBA00037941"/>
    </source>
</evidence>
<sequence>MVIGAGVVGLAVARHLAVDGLDVLVLENEDAVGTQTSSRNSEVIHAGIYYPIGSRKATACVAGRELLYRYCAEHDVPHRRLGKLIVATTPAQMPDLDRILSRAQANGVDDLVRVDRSEMVDLEPHLSGVAGLLSPSTGIVDSHALMRSLRRDAESAGAVVALRSRMVAGVVRPGSPKSIDVDGVGSVTCRMVVNCAGLGAWDVARSLDGFPGDRIPLRRLAKGNYFAPATGRTPFRRLIYPVPVDGGLGVHLTLDMAGGARFGPDVEWCDSVDYGVDPRRADRFYAEIRQYWPELPDGSLQPAYAGIRPKLTGPGTPAADFLVQGPADHGVPGLVNLFGIESPGLTSCLALARDVAEVLGNRSDPGH</sequence>
<comment type="cofactor">
    <cofactor evidence="1">
        <name>FAD</name>
        <dbReference type="ChEBI" id="CHEBI:57692"/>
    </cofactor>
</comment>
<proteinExistence type="inferred from homology"/>
<protein>
    <submittedName>
        <fullName evidence="7">L-2-hydroxyglutarate oxidase LhgO</fullName>
        <ecNumber evidence="7">1.1.3.15</ecNumber>
    </submittedName>
</protein>
<evidence type="ECO:0000256" key="2">
    <source>
        <dbReference type="ARBA" id="ARBA00022630"/>
    </source>
</evidence>
<dbReference type="Pfam" id="PF01266">
    <property type="entry name" value="DAO"/>
    <property type="match status" value="1"/>
</dbReference>
<feature type="domain" description="FAD dependent oxidoreductase" evidence="6">
    <location>
        <begin position="2"/>
        <end position="357"/>
    </location>
</feature>
<keyword evidence="8" id="KW-1185">Reference proteome</keyword>
<organism evidence="7 8">
    <name type="scientific">Gordonia insulae</name>
    <dbReference type="NCBI Taxonomy" id="2420509"/>
    <lineage>
        <taxon>Bacteria</taxon>
        <taxon>Bacillati</taxon>
        <taxon>Actinomycetota</taxon>
        <taxon>Actinomycetes</taxon>
        <taxon>Mycobacteriales</taxon>
        <taxon>Gordoniaceae</taxon>
        <taxon>Gordonia</taxon>
    </lineage>
</organism>
<dbReference type="GO" id="GO:0047545">
    <property type="term" value="F:(S)-2-hydroxyglutarate dehydrogenase activity"/>
    <property type="evidence" value="ECO:0007669"/>
    <property type="project" value="TreeGrafter"/>
</dbReference>
<gene>
    <name evidence="7" type="primary">lhgO</name>
    <name evidence="7" type="ORF">D7316_01041</name>
</gene>
<dbReference type="KEGG" id="gom:D7316_01041"/>
<accession>A0A3G8JIN5</accession>
<dbReference type="Gene3D" id="3.50.50.60">
    <property type="entry name" value="FAD/NAD(P)-binding domain"/>
    <property type="match status" value="1"/>
</dbReference>
<evidence type="ECO:0000256" key="4">
    <source>
        <dbReference type="ARBA" id="ARBA00023002"/>
    </source>
</evidence>
<dbReference type="Gene3D" id="3.30.9.10">
    <property type="entry name" value="D-Amino Acid Oxidase, subunit A, domain 2"/>
    <property type="match status" value="1"/>
</dbReference>
<evidence type="ECO:0000256" key="1">
    <source>
        <dbReference type="ARBA" id="ARBA00001974"/>
    </source>
</evidence>
<name>A0A3G8JIN5_9ACTN</name>
<evidence type="ECO:0000256" key="3">
    <source>
        <dbReference type="ARBA" id="ARBA00022827"/>
    </source>
</evidence>
<dbReference type="Proteomes" id="UP000271469">
    <property type="component" value="Chromosome"/>
</dbReference>
<keyword evidence="3" id="KW-0274">FAD</keyword>